<dbReference type="OrthoDB" id="2366091at2"/>
<comment type="caution">
    <text evidence="2">The sequence shown here is derived from an EMBL/GenBank/DDBJ whole genome shotgun (WGS) entry which is preliminary data.</text>
</comment>
<organism evidence="2 3">
    <name type="scientific">Listeria rocourtiae</name>
    <dbReference type="NCBI Taxonomy" id="647910"/>
    <lineage>
        <taxon>Bacteria</taxon>
        <taxon>Bacillati</taxon>
        <taxon>Bacillota</taxon>
        <taxon>Bacilli</taxon>
        <taxon>Bacillales</taxon>
        <taxon>Listeriaceae</taxon>
        <taxon>Listeria</taxon>
    </lineage>
</organism>
<dbReference type="STRING" id="1265846.PROCOU_05123"/>
<feature type="transmembrane region" description="Helical" evidence="1">
    <location>
        <begin position="298"/>
        <end position="321"/>
    </location>
</feature>
<dbReference type="AlphaFoldDB" id="A0A4R6ZFS3"/>
<feature type="transmembrane region" description="Helical" evidence="1">
    <location>
        <begin position="162"/>
        <end position="187"/>
    </location>
</feature>
<feature type="transmembrane region" description="Helical" evidence="1">
    <location>
        <begin position="213"/>
        <end position="235"/>
    </location>
</feature>
<proteinExistence type="predicted"/>
<dbReference type="Proteomes" id="UP000295558">
    <property type="component" value="Unassembled WGS sequence"/>
</dbReference>
<evidence type="ECO:0008006" key="4">
    <source>
        <dbReference type="Google" id="ProtNLM"/>
    </source>
</evidence>
<feature type="transmembrane region" description="Helical" evidence="1">
    <location>
        <begin position="264"/>
        <end position="286"/>
    </location>
</feature>
<keyword evidence="1" id="KW-0812">Transmembrane</keyword>
<name>A0A4R6ZFS3_9LIST</name>
<evidence type="ECO:0000313" key="3">
    <source>
        <dbReference type="Proteomes" id="UP000295558"/>
    </source>
</evidence>
<evidence type="ECO:0000256" key="1">
    <source>
        <dbReference type="SAM" id="Phobius"/>
    </source>
</evidence>
<evidence type="ECO:0000313" key="2">
    <source>
        <dbReference type="EMBL" id="TDR50689.1"/>
    </source>
</evidence>
<gene>
    <name evidence="2" type="ORF">DFP96_11812</name>
</gene>
<dbReference type="EMBL" id="SNZK01000018">
    <property type="protein sequence ID" value="TDR50689.1"/>
    <property type="molecule type" value="Genomic_DNA"/>
</dbReference>
<feature type="transmembrane region" description="Helical" evidence="1">
    <location>
        <begin position="346"/>
        <end position="367"/>
    </location>
</feature>
<accession>A0A4R6ZFS3</accession>
<keyword evidence="1" id="KW-0472">Membrane</keyword>
<sequence>MRLYFKKLYKNKGSWLPIGVFVLAVLLVLVMNTRVGAERNLEGMEREDLATNKEALVLNQQSLESAQTQEEKEAFAEGIKISEAHIEKQQKIIDSYSSGNWSEAYKIKIGFIKEASELYNEDMPDYSYIKESNLREVAIYTQLMKLDIKSDQEDLETQGATFLYRMLASFFPVFFIVVLCFTLNISFTDRFYNHLDRSLLLPQKYVKGTSQRLLFGFLVAVTLYVMSCLLAYLSASMLSGAGSFEYPIAVERKAEFVTMPVGGLLVKAMTLQILAIIVVVLTVDLVSKLCKRVMSTLFVSLLILVVPVVAVGKIVPLNIWAEFLPGTYFNAVSVVDNSLAILCDNAGIHFSNGVLVLVVTTIVLLILNFGIDSRRSKVVNLNADMKTT</sequence>
<keyword evidence="1" id="KW-1133">Transmembrane helix</keyword>
<reference evidence="2 3" key="1">
    <citation type="submission" date="2019-03" db="EMBL/GenBank/DDBJ databases">
        <title>Genomic Encyclopedia of Type Strains, Phase III (KMG-III): the genomes of soil and plant-associated and newly described type strains.</title>
        <authorList>
            <person name="Whitman W."/>
        </authorList>
    </citation>
    <scope>NUCLEOTIDE SEQUENCE [LARGE SCALE GENOMIC DNA]</scope>
    <source>
        <strain evidence="2 3">CECT 7972</strain>
    </source>
</reference>
<protein>
    <recommendedName>
        <fullName evidence="4">ABC-2 type transport system permease protein</fullName>
    </recommendedName>
</protein>
<keyword evidence="3" id="KW-1185">Reference proteome</keyword>
<dbReference type="RefSeq" id="WP_036069932.1">
    <property type="nucleotide sequence ID" value="NZ_JAARQJ010000019.1"/>
</dbReference>